<dbReference type="GO" id="GO:0005524">
    <property type="term" value="F:ATP binding"/>
    <property type="evidence" value="ECO:0007669"/>
    <property type="project" value="UniProtKB-KW"/>
</dbReference>
<evidence type="ECO:0000313" key="6">
    <source>
        <dbReference type="Proteomes" id="UP000036356"/>
    </source>
</evidence>
<proteinExistence type="predicted"/>
<evidence type="ECO:0000259" key="4">
    <source>
        <dbReference type="PROSITE" id="PS50893"/>
    </source>
</evidence>
<dbReference type="SUPFAM" id="SSF52540">
    <property type="entry name" value="P-loop containing nucleoside triphosphate hydrolases"/>
    <property type="match status" value="1"/>
</dbReference>
<dbReference type="Gene3D" id="3.40.50.300">
    <property type="entry name" value="P-loop containing nucleotide triphosphate hydrolases"/>
    <property type="match status" value="1"/>
</dbReference>
<dbReference type="InterPro" id="IPR017871">
    <property type="entry name" value="ABC_transporter-like_CS"/>
</dbReference>
<keyword evidence="2" id="KW-0547">Nucleotide-binding</keyword>
<dbReference type="RefSeq" id="WP_047809914.1">
    <property type="nucleotide sequence ID" value="NZ_LDZY01000006.1"/>
</dbReference>
<gene>
    <name evidence="5" type="primary">cysA_2</name>
    <name evidence="5" type="ORF">DEAC_c20470</name>
</gene>
<dbReference type="STRING" id="476652.DEAC_c20470"/>
<evidence type="ECO:0000313" key="5">
    <source>
        <dbReference type="EMBL" id="KLU66008.1"/>
    </source>
</evidence>
<accession>A0A0J1FSS1</accession>
<dbReference type="PATRIC" id="fig|476652.3.peg.2118"/>
<dbReference type="InterPro" id="IPR003593">
    <property type="entry name" value="AAA+_ATPase"/>
</dbReference>
<dbReference type="InterPro" id="IPR003439">
    <property type="entry name" value="ABC_transporter-like_ATP-bd"/>
</dbReference>
<dbReference type="AlphaFoldDB" id="A0A0J1FSS1"/>
<dbReference type="InterPro" id="IPR050093">
    <property type="entry name" value="ABC_SmlMolc_Importer"/>
</dbReference>
<name>A0A0J1FSS1_9FIRM</name>
<dbReference type="SMART" id="SM00382">
    <property type="entry name" value="AAA"/>
    <property type="match status" value="1"/>
</dbReference>
<dbReference type="GO" id="GO:0016887">
    <property type="term" value="F:ATP hydrolysis activity"/>
    <property type="evidence" value="ECO:0007669"/>
    <property type="project" value="InterPro"/>
</dbReference>
<protein>
    <submittedName>
        <fullName evidence="5">Sulfate/thiosulfate import ATP-binding protein CysA</fullName>
        <ecNumber evidence="5">3.6.3.25</ecNumber>
    </submittedName>
</protein>
<dbReference type="Proteomes" id="UP000036356">
    <property type="component" value="Unassembled WGS sequence"/>
</dbReference>
<dbReference type="PANTHER" id="PTHR42781:SF4">
    <property type="entry name" value="SPERMIDINE_PUTRESCINE IMPORT ATP-BINDING PROTEIN POTA"/>
    <property type="match status" value="1"/>
</dbReference>
<evidence type="ECO:0000256" key="2">
    <source>
        <dbReference type="ARBA" id="ARBA00022741"/>
    </source>
</evidence>
<keyword evidence="1" id="KW-0813">Transport</keyword>
<dbReference type="PROSITE" id="PS00211">
    <property type="entry name" value="ABC_TRANSPORTER_1"/>
    <property type="match status" value="1"/>
</dbReference>
<dbReference type="PANTHER" id="PTHR42781">
    <property type="entry name" value="SPERMIDINE/PUTRESCINE IMPORT ATP-BINDING PROTEIN POTA"/>
    <property type="match status" value="1"/>
</dbReference>
<dbReference type="PROSITE" id="PS50893">
    <property type="entry name" value="ABC_TRANSPORTER_2"/>
    <property type="match status" value="1"/>
</dbReference>
<dbReference type="Pfam" id="PF00005">
    <property type="entry name" value="ABC_tran"/>
    <property type="match status" value="1"/>
</dbReference>
<feature type="domain" description="ABC transporter" evidence="4">
    <location>
        <begin position="1"/>
        <end position="233"/>
    </location>
</feature>
<sequence>MLKAHFKKKLPSFELEVDVSISNGILALVGHSGAGKTTILQCVAGLQTPSWGEIAISNKPVFSSELGTNVPIRKRRIGYLFQDYALFPHMTVEKNVLYGKPKKGSASEQVLTAGDVLEMLKIGHLRNRYPSQISGGEKQRVALARALMTEPELLLLDEPLSALDQNTRSTLQQELLKLQAQWKIPFVLVTHDLQEAEMLGDQIIKIDHGQQEIIKEQGEQGKPEKLELVRGLNNAR</sequence>
<reference evidence="5 6" key="1">
    <citation type="submission" date="2015-06" db="EMBL/GenBank/DDBJ databases">
        <title>Draft genome of the moderately acidophilic sulfate reducer Candidatus Desulfosporosinus acididurans strain M1.</title>
        <authorList>
            <person name="Poehlein A."/>
            <person name="Petzsch P."/>
            <person name="Johnson B.D."/>
            <person name="Schloemann M."/>
            <person name="Daniel R."/>
            <person name="Muehling M."/>
        </authorList>
    </citation>
    <scope>NUCLEOTIDE SEQUENCE [LARGE SCALE GENOMIC DNA]</scope>
    <source>
        <strain evidence="5 6">M1</strain>
    </source>
</reference>
<organism evidence="5 6">
    <name type="scientific">Desulfosporosinus acididurans</name>
    <dbReference type="NCBI Taxonomy" id="476652"/>
    <lineage>
        <taxon>Bacteria</taxon>
        <taxon>Bacillati</taxon>
        <taxon>Bacillota</taxon>
        <taxon>Clostridia</taxon>
        <taxon>Eubacteriales</taxon>
        <taxon>Desulfitobacteriaceae</taxon>
        <taxon>Desulfosporosinus</taxon>
    </lineage>
</organism>
<keyword evidence="6" id="KW-1185">Reference proteome</keyword>
<keyword evidence="3 5" id="KW-0067">ATP-binding</keyword>
<keyword evidence="5" id="KW-0378">Hydrolase</keyword>
<dbReference type="InterPro" id="IPR027417">
    <property type="entry name" value="P-loop_NTPase"/>
</dbReference>
<evidence type="ECO:0000256" key="3">
    <source>
        <dbReference type="ARBA" id="ARBA00022840"/>
    </source>
</evidence>
<dbReference type="EC" id="3.6.3.25" evidence="5"/>
<evidence type="ECO:0000256" key="1">
    <source>
        <dbReference type="ARBA" id="ARBA00022448"/>
    </source>
</evidence>
<comment type="caution">
    <text evidence="5">The sequence shown here is derived from an EMBL/GenBank/DDBJ whole genome shotgun (WGS) entry which is preliminary data.</text>
</comment>
<dbReference type="EMBL" id="LDZY01000006">
    <property type="protein sequence ID" value="KLU66008.1"/>
    <property type="molecule type" value="Genomic_DNA"/>
</dbReference>